<dbReference type="EMBL" id="CAJVRM010000144">
    <property type="protein sequence ID" value="CAG8975633.1"/>
    <property type="molecule type" value="Genomic_DNA"/>
</dbReference>
<dbReference type="Proteomes" id="UP000701801">
    <property type="component" value="Unassembled WGS sequence"/>
</dbReference>
<accession>A0A9N9LKX4</accession>
<comment type="caution">
    <text evidence="1">The sequence shown here is derived from an EMBL/GenBank/DDBJ whole genome shotgun (WGS) entry which is preliminary data.</text>
</comment>
<organism evidence="1 2">
    <name type="scientific">Hymenoscyphus albidus</name>
    <dbReference type="NCBI Taxonomy" id="595503"/>
    <lineage>
        <taxon>Eukaryota</taxon>
        <taxon>Fungi</taxon>
        <taxon>Dikarya</taxon>
        <taxon>Ascomycota</taxon>
        <taxon>Pezizomycotina</taxon>
        <taxon>Leotiomycetes</taxon>
        <taxon>Helotiales</taxon>
        <taxon>Helotiaceae</taxon>
        <taxon>Hymenoscyphus</taxon>
    </lineage>
</organism>
<evidence type="ECO:0000313" key="1">
    <source>
        <dbReference type="EMBL" id="CAG8975633.1"/>
    </source>
</evidence>
<evidence type="ECO:0000313" key="2">
    <source>
        <dbReference type="Proteomes" id="UP000701801"/>
    </source>
</evidence>
<name>A0A9N9LKX4_9HELO</name>
<protein>
    <submittedName>
        <fullName evidence="1">Uncharacterized protein</fullName>
    </submittedName>
</protein>
<sequence length="101" mass="11319">MQAALEGLHRDGVVTFKSPVHLALVGHVNSYLDKMQGLWGICIPLGFANADMGEGMCFWDLWQRTMNIFICFMVMSPFCFPLDCERVGSTDRTGTFLVVII</sequence>
<dbReference type="AlphaFoldDB" id="A0A9N9LKX4"/>
<keyword evidence="2" id="KW-1185">Reference proteome</keyword>
<reference evidence="1" key="1">
    <citation type="submission" date="2021-07" db="EMBL/GenBank/DDBJ databases">
        <authorList>
            <person name="Durling M."/>
        </authorList>
    </citation>
    <scope>NUCLEOTIDE SEQUENCE</scope>
</reference>
<proteinExistence type="predicted"/>
<gene>
    <name evidence="1" type="ORF">HYALB_00008392</name>
</gene>